<evidence type="ECO:0000256" key="5">
    <source>
        <dbReference type="ARBA" id="ARBA00022538"/>
    </source>
</evidence>
<evidence type="ECO:0000256" key="4">
    <source>
        <dbReference type="ARBA" id="ARBA00022449"/>
    </source>
</evidence>
<reference evidence="20 21" key="1">
    <citation type="submission" date="2017-12" db="EMBL/GenBank/DDBJ databases">
        <title>Hemimetabolous genomes reveal molecular basis of termite eusociality.</title>
        <authorList>
            <person name="Harrison M.C."/>
            <person name="Jongepier E."/>
            <person name="Robertson H.M."/>
            <person name="Arning N."/>
            <person name="Bitard-Feildel T."/>
            <person name="Chao H."/>
            <person name="Childers C.P."/>
            <person name="Dinh H."/>
            <person name="Doddapaneni H."/>
            <person name="Dugan S."/>
            <person name="Gowin J."/>
            <person name="Greiner C."/>
            <person name="Han Y."/>
            <person name="Hu H."/>
            <person name="Hughes D.S.T."/>
            <person name="Huylmans A.-K."/>
            <person name="Kemena C."/>
            <person name="Kremer L.P.M."/>
            <person name="Lee S.L."/>
            <person name="Lopez-Ezquerra A."/>
            <person name="Mallet L."/>
            <person name="Monroy-Kuhn J.M."/>
            <person name="Moser A."/>
            <person name="Murali S.C."/>
            <person name="Muzny D.M."/>
            <person name="Otani S."/>
            <person name="Piulachs M.-D."/>
            <person name="Poelchau M."/>
            <person name="Qu J."/>
            <person name="Schaub F."/>
            <person name="Wada-Katsumata A."/>
            <person name="Worley K.C."/>
            <person name="Xie Q."/>
            <person name="Ylla G."/>
            <person name="Poulsen M."/>
            <person name="Gibbs R.A."/>
            <person name="Schal C."/>
            <person name="Richards S."/>
            <person name="Belles X."/>
            <person name="Korb J."/>
            <person name="Bornberg-Bauer E."/>
        </authorList>
    </citation>
    <scope>NUCLEOTIDE SEQUENCE [LARGE SCALE GENOMIC DNA]</scope>
    <source>
        <tissue evidence="20">Whole body</tissue>
    </source>
</reference>
<evidence type="ECO:0000256" key="15">
    <source>
        <dbReference type="ARBA" id="ARBA00023136"/>
    </source>
</evidence>
<feature type="domain" description="Sodium/calcium exchanger membrane region" evidence="19">
    <location>
        <begin position="518"/>
        <end position="673"/>
    </location>
</feature>
<feature type="transmembrane region" description="Helical" evidence="18">
    <location>
        <begin position="168"/>
        <end position="191"/>
    </location>
</feature>
<evidence type="ECO:0000256" key="8">
    <source>
        <dbReference type="ARBA" id="ARBA00022729"/>
    </source>
</evidence>
<dbReference type="NCBIfam" id="TIGR00367">
    <property type="entry name" value="calcium/sodium antiporter"/>
    <property type="match status" value="1"/>
</dbReference>
<comment type="similarity">
    <text evidence="2">Belongs to the Ca(2+):cation antiporter (CaCA) (TC 2.A.19) family. SLC24A subfamily.</text>
</comment>
<keyword evidence="10" id="KW-0769">Symport</keyword>
<dbReference type="AlphaFoldDB" id="A0A2J7QAG7"/>
<evidence type="ECO:0000256" key="16">
    <source>
        <dbReference type="ARBA" id="ARBA00023201"/>
    </source>
</evidence>
<keyword evidence="11" id="KW-0630">Potassium</keyword>
<sequence>MEKISWTDYVRNEEVLIRVREQRNILHDIRKRKANWIGHFLRRNCLLKEVIEGKIEGRIEVTRRRGRRHDRSHVQDCMNSSVSDFPDDLFDFKERKNGAIIVHFFLALYCFTIIAVVCNDYFLPSVDCICTELNLTQDVAGATFMAVATSSPELFVNIIGTFITESDLGVGTVVGSAVFNTLGVAACIGLAASKTIILEWWPLTRDCSLYIVTIGVLTAVTLDEKVEWYEALILFLMYITYFLIMWGNGHLMKLAKKIEVKIIGSKTVLNDPGSQWIPCDLCCQNNFNVKLKKKYYNTRGLHPQNFFVFSDDKKVLKYKLDLVGLQECTFFCVIYSYLTKMCCKAVMSCVQSQICNSFVSGFLAVYFPKFSYFYYIFRKCNEEDTIKKNTQTLIDACKEVGLEVNTEKTKYMLLPCHQNAENDNKSKPNSGESSTSEVYSNVGPGIYRWYLHGDFTVSNKMTSDDTEKSPKKGTGRLMCPPVGGLLDKVWNIFLWPISLLVFISIPDCRKNHFRHLYPLTFIMCIVWIATASYLNAWMMTIIGNTLGVPDSVMGLTMLAAGGSLPEAFSSIIMARKGVGAMGISSSVGANTLNILLCLGTPWFIKCIVQIIQTGNTNSSAVNIISEGVTYNCFALLSSVLLLYVVIAVFKFHLGKLLGFTCLVTYFIFITVSVLIEMNVFFYVNRPLCAEI</sequence>
<dbReference type="GO" id="GO:0005262">
    <property type="term" value="F:calcium channel activity"/>
    <property type="evidence" value="ECO:0007669"/>
    <property type="project" value="TreeGrafter"/>
</dbReference>
<evidence type="ECO:0000256" key="6">
    <source>
        <dbReference type="ARBA" id="ARBA00022568"/>
    </source>
</evidence>
<keyword evidence="5" id="KW-0633">Potassium transport</keyword>
<evidence type="ECO:0000256" key="2">
    <source>
        <dbReference type="ARBA" id="ARBA00005364"/>
    </source>
</evidence>
<feature type="transmembrane region" description="Helical" evidence="18">
    <location>
        <begin position="628"/>
        <end position="649"/>
    </location>
</feature>
<feature type="transmembrane region" description="Helical" evidence="18">
    <location>
        <begin position="228"/>
        <end position="247"/>
    </location>
</feature>
<keyword evidence="4" id="KW-0050">Antiport</keyword>
<evidence type="ECO:0000313" key="21">
    <source>
        <dbReference type="Proteomes" id="UP000235965"/>
    </source>
</evidence>
<evidence type="ECO:0000256" key="1">
    <source>
        <dbReference type="ARBA" id="ARBA00004141"/>
    </source>
</evidence>
<feature type="region of interest" description="Disordered" evidence="17">
    <location>
        <begin position="419"/>
        <end position="438"/>
    </location>
</feature>
<keyword evidence="3" id="KW-0813">Transport</keyword>
<evidence type="ECO:0000256" key="11">
    <source>
        <dbReference type="ARBA" id="ARBA00022958"/>
    </source>
</evidence>
<dbReference type="InterPro" id="IPR004481">
    <property type="entry name" value="K/Na/Ca-exchanger"/>
</dbReference>
<dbReference type="InterPro" id="IPR044880">
    <property type="entry name" value="NCX_ion-bd_dom_sf"/>
</dbReference>
<feature type="transmembrane region" description="Helical" evidence="18">
    <location>
        <begin position="517"/>
        <end position="539"/>
    </location>
</feature>
<dbReference type="STRING" id="105785.A0A2J7QAG7"/>
<keyword evidence="16" id="KW-0739">Sodium transport</keyword>
<keyword evidence="6" id="KW-0109">Calcium transport</keyword>
<feature type="domain" description="Sodium/calcium exchanger membrane region" evidence="19">
    <location>
        <begin position="104"/>
        <end position="246"/>
    </location>
</feature>
<evidence type="ECO:0000256" key="14">
    <source>
        <dbReference type="ARBA" id="ARBA00023065"/>
    </source>
</evidence>
<evidence type="ECO:0000256" key="18">
    <source>
        <dbReference type="SAM" id="Phobius"/>
    </source>
</evidence>
<keyword evidence="8" id="KW-0732">Signal</keyword>
<evidence type="ECO:0000313" key="20">
    <source>
        <dbReference type="EMBL" id="PNF25581.1"/>
    </source>
</evidence>
<feature type="transmembrane region" description="Helical" evidence="18">
    <location>
        <begin position="489"/>
        <end position="505"/>
    </location>
</feature>
<dbReference type="OrthoDB" id="2127281at2759"/>
<feature type="compositionally biased region" description="Polar residues" evidence="17">
    <location>
        <begin position="427"/>
        <end position="438"/>
    </location>
</feature>
<dbReference type="InterPro" id="IPR004837">
    <property type="entry name" value="NaCa_Exmemb"/>
</dbReference>
<comment type="caution">
    <text evidence="20">The sequence shown here is derived from an EMBL/GenBank/DDBJ whole genome shotgun (WGS) entry which is preliminary data.</text>
</comment>
<keyword evidence="13" id="KW-0915">Sodium</keyword>
<evidence type="ECO:0000256" key="9">
    <source>
        <dbReference type="ARBA" id="ARBA00022837"/>
    </source>
</evidence>
<dbReference type="Gene3D" id="1.20.1420.30">
    <property type="entry name" value="NCX, central ion-binding region"/>
    <property type="match status" value="2"/>
</dbReference>
<evidence type="ECO:0000256" key="3">
    <source>
        <dbReference type="ARBA" id="ARBA00022448"/>
    </source>
</evidence>
<protein>
    <recommendedName>
        <fullName evidence="19">Sodium/calcium exchanger membrane region domain-containing protein</fullName>
    </recommendedName>
</protein>
<dbReference type="FunFam" id="1.20.1420.30:FF:000009">
    <property type="entry name" value="sodium/potassium/calcium exchanger 5 isoform X2"/>
    <property type="match status" value="1"/>
</dbReference>
<keyword evidence="14" id="KW-0406">Ion transport</keyword>
<evidence type="ECO:0000256" key="10">
    <source>
        <dbReference type="ARBA" id="ARBA00022847"/>
    </source>
</evidence>
<organism evidence="20 21">
    <name type="scientific">Cryptotermes secundus</name>
    <dbReference type="NCBI Taxonomy" id="105785"/>
    <lineage>
        <taxon>Eukaryota</taxon>
        <taxon>Metazoa</taxon>
        <taxon>Ecdysozoa</taxon>
        <taxon>Arthropoda</taxon>
        <taxon>Hexapoda</taxon>
        <taxon>Insecta</taxon>
        <taxon>Pterygota</taxon>
        <taxon>Neoptera</taxon>
        <taxon>Polyneoptera</taxon>
        <taxon>Dictyoptera</taxon>
        <taxon>Blattodea</taxon>
        <taxon>Blattoidea</taxon>
        <taxon>Termitoidae</taxon>
        <taxon>Kalotermitidae</taxon>
        <taxon>Cryptotermitinae</taxon>
        <taxon>Cryptotermes</taxon>
    </lineage>
</organism>
<dbReference type="GO" id="GO:0005886">
    <property type="term" value="C:plasma membrane"/>
    <property type="evidence" value="ECO:0007669"/>
    <property type="project" value="TreeGrafter"/>
</dbReference>
<dbReference type="PANTHER" id="PTHR10846">
    <property type="entry name" value="SODIUM/POTASSIUM/CALCIUM EXCHANGER"/>
    <property type="match status" value="1"/>
</dbReference>
<feature type="transmembrane region" description="Helical" evidence="18">
    <location>
        <begin position="551"/>
        <end position="572"/>
    </location>
</feature>
<keyword evidence="15 18" id="KW-0472">Membrane</keyword>
<name>A0A2J7QAG7_9NEOP</name>
<keyword evidence="7 18" id="KW-0812">Transmembrane</keyword>
<feature type="transmembrane region" description="Helical" evidence="18">
    <location>
        <begin position="592"/>
        <end position="612"/>
    </location>
</feature>
<dbReference type="Pfam" id="PF01699">
    <property type="entry name" value="Na_Ca_ex"/>
    <property type="match status" value="2"/>
</dbReference>
<keyword evidence="9" id="KW-0106">Calcium</keyword>
<dbReference type="GO" id="GO:0006874">
    <property type="term" value="P:intracellular calcium ion homeostasis"/>
    <property type="evidence" value="ECO:0007669"/>
    <property type="project" value="TreeGrafter"/>
</dbReference>
<dbReference type="InParanoid" id="A0A2J7QAG7"/>
<dbReference type="Proteomes" id="UP000235965">
    <property type="component" value="Unassembled WGS sequence"/>
</dbReference>
<dbReference type="PANTHER" id="PTHR10846:SF2">
    <property type="entry name" value="RE48874P"/>
    <property type="match status" value="1"/>
</dbReference>
<dbReference type="EMBL" id="NEVH01016330">
    <property type="protein sequence ID" value="PNF25581.1"/>
    <property type="molecule type" value="Genomic_DNA"/>
</dbReference>
<accession>A0A2J7QAG7</accession>
<keyword evidence="21" id="KW-1185">Reference proteome</keyword>
<keyword evidence="12 18" id="KW-1133">Transmembrane helix</keyword>
<feature type="transmembrane region" description="Helical" evidence="18">
    <location>
        <begin position="656"/>
        <end position="675"/>
    </location>
</feature>
<dbReference type="GO" id="GO:0008273">
    <property type="term" value="F:calcium, potassium:sodium antiporter activity"/>
    <property type="evidence" value="ECO:0007669"/>
    <property type="project" value="TreeGrafter"/>
</dbReference>
<proteinExistence type="inferred from homology"/>
<evidence type="ECO:0000256" key="7">
    <source>
        <dbReference type="ARBA" id="ARBA00022692"/>
    </source>
</evidence>
<feature type="transmembrane region" description="Helical" evidence="18">
    <location>
        <begin position="99"/>
        <end position="117"/>
    </location>
</feature>
<evidence type="ECO:0000256" key="12">
    <source>
        <dbReference type="ARBA" id="ARBA00022989"/>
    </source>
</evidence>
<evidence type="ECO:0000256" key="13">
    <source>
        <dbReference type="ARBA" id="ARBA00023053"/>
    </source>
</evidence>
<comment type="subcellular location">
    <subcellularLocation>
        <location evidence="1">Membrane</location>
        <topology evidence="1">Multi-pass membrane protein</topology>
    </subcellularLocation>
</comment>
<gene>
    <name evidence="20" type="ORF">B7P43_G03821</name>
</gene>
<evidence type="ECO:0000256" key="17">
    <source>
        <dbReference type="SAM" id="MobiDB-lite"/>
    </source>
</evidence>
<evidence type="ECO:0000259" key="19">
    <source>
        <dbReference type="Pfam" id="PF01699"/>
    </source>
</evidence>
<dbReference type="GO" id="GO:0015293">
    <property type="term" value="F:symporter activity"/>
    <property type="evidence" value="ECO:0007669"/>
    <property type="project" value="UniProtKB-KW"/>
</dbReference>